<feature type="binding site" evidence="9">
    <location>
        <position position="389"/>
    </location>
    <ligand>
        <name>Mg(2+)</name>
        <dbReference type="ChEBI" id="CHEBI:18420"/>
        <label>2</label>
    </ligand>
</feature>
<feature type="domain" description="RdRp catalytic" evidence="10">
    <location>
        <begin position="289"/>
        <end position="421"/>
    </location>
</feature>
<evidence type="ECO:0000256" key="7">
    <source>
        <dbReference type="ARBA" id="ARBA00030248"/>
    </source>
</evidence>
<evidence type="ECO:0000256" key="9">
    <source>
        <dbReference type="PIRSR" id="PIRSR605093-1"/>
    </source>
</evidence>
<evidence type="ECO:0000259" key="10">
    <source>
        <dbReference type="PROSITE" id="PS50522"/>
    </source>
</evidence>
<name>A0A514D9C1_9VIRU</name>
<comment type="catalytic activity">
    <reaction evidence="8">
        <text>RNA(n) + a ribonucleoside 5'-triphosphate = RNA(n+1) + diphosphate</text>
        <dbReference type="Rhea" id="RHEA:21248"/>
        <dbReference type="Rhea" id="RHEA-COMP:14527"/>
        <dbReference type="Rhea" id="RHEA-COMP:17342"/>
        <dbReference type="ChEBI" id="CHEBI:33019"/>
        <dbReference type="ChEBI" id="CHEBI:61557"/>
        <dbReference type="ChEBI" id="CHEBI:140395"/>
        <dbReference type="EC" id="2.7.7.48"/>
    </reaction>
</comment>
<keyword evidence="3" id="KW-0808">Transferase</keyword>
<keyword evidence="9" id="KW-0460">Magnesium</keyword>
<dbReference type="InterPro" id="IPR005093">
    <property type="entry name" value="RNArep_beta"/>
</dbReference>
<dbReference type="GO" id="GO:0046872">
    <property type="term" value="F:metal ion binding"/>
    <property type="evidence" value="ECO:0007669"/>
    <property type="project" value="UniProtKB-KW"/>
</dbReference>
<evidence type="ECO:0000256" key="1">
    <source>
        <dbReference type="ARBA" id="ARBA00012494"/>
    </source>
</evidence>
<reference evidence="11" key="1">
    <citation type="submission" date="2019-05" db="EMBL/GenBank/DDBJ databases">
        <title>Metatranscriptomic reconstruction reveals RNA viruses with the potential to shape carbon cycling in soil.</title>
        <authorList>
            <person name="Starr E.P."/>
            <person name="Nuccio E."/>
            <person name="Pett-Ridge J."/>
            <person name="Banfield J.F."/>
            <person name="Firestone M.K."/>
        </authorList>
    </citation>
    <scope>NUCLEOTIDE SEQUENCE</scope>
    <source>
        <strain evidence="11">H1_Bulk_30_scaffold_972</strain>
    </source>
</reference>
<gene>
    <name evidence="11" type="ORF">H1Bulk30972_000001</name>
</gene>
<dbReference type="EMBL" id="MN035337">
    <property type="protein sequence ID" value="QDH90196.1"/>
    <property type="molecule type" value="Genomic_RNA"/>
</dbReference>
<protein>
    <recommendedName>
        <fullName evidence="1">RNA-directed RNA polymerase</fullName>
        <ecNumber evidence="1">2.7.7.48</ecNumber>
    </recommendedName>
    <alternativeName>
        <fullName evidence="7">RNA replicase beta chain</fullName>
    </alternativeName>
</protein>
<accession>A0A514D9C1</accession>
<dbReference type="GO" id="GO:0003968">
    <property type="term" value="F:RNA-directed RNA polymerase activity"/>
    <property type="evidence" value="ECO:0007669"/>
    <property type="project" value="UniProtKB-KW"/>
</dbReference>
<dbReference type="PROSITE" id="PS50522">
    <property type="entry name" value="RDRP_PHAGE"/>
    <property type="match status" value="1"/>
</dbReference>
<keyword evidence="9" id="KW-0479">Metal-binding</keyword>
<evidence type="ECO:0000256" key="8">
    <source>
        <dbReference type="ARBA" id="ARBA00048744"/>
    </source>
</evidence>
<evidence type="ECO:0000256" key="2">
    <source>
        <dbReference type="ARBA" id="ARBA00022484"/>
    </source>
</evidence>
<evidence type="ECO:0000256" key="3">
    <source>
        <dbReference type="ARBA" id="ARBA00022679"/>
    </source>
</evidence>
<dbReference type="GO" id="GO:0000166">
    <property type="term" value="F:nucleotide binding"/>
    <property type="evidence" value="ECO:0007669"/>
    <property type="project" value="UniProtKB-KW"/>
</dbReference>
<evidence type="ECO:0000313" key="11">
    <source>
        <dbReference type="EMBL" id="QDH90196.1"/>
    </source>
</evidence>
<dbReference type="EC" id="2.7.7.48" evidence="1"/>
<dbReference type="Pfam" id="PF03431">
    <property type="entry name" value="RNA_replicase_B"/>
    <property type="match status" value="1"/>
</dbReference>
<evidence type="ECO:0000256" key="6">
    <source>
        <dbReference type="ARBA" id="ARBA00022953"/>
    </source>
</evidence>
<proteinExistence type="predicted"/>
<comment type="cofactor">
    <cofactor evidence="9">
        <name>Mg(2+)</name>
        <dbReference type="ChEBI" id="CHEBI:18420"/>
    </cofactor>
    <text evidence="9">Binds 2 Mg(2+) per subunit.</text>
</comment>
<evidence type="ECO:0000256" key="5">
    <source>
        <dbReference type="ARBA" id="ARBA00022741"/>
    </source>
</evidence>
<keyword evidence="4" id="KW-0548">Nucleotidyltransferase</keyword>
<sequence>MTPRTQKSNRDVRQKLRTDSFVIYERVMFELFQHYESYDFVKTLGGYFRSKRYDLALRLADSMSEHKHSDATTHFVANQFAQLIRKYPWDPKVVGTDPESQAIGSFLRSERKCSLLNRKFRLLDSRRDPYCSDLQKMRDFIRFVLDDSPNLEKIFSSCAFGAGASVGVHGNATNLARKVLADKWSVSPGAFTYGYWAVMRDPHIRDLLLDSRSYISCLDWGTSKSAYSQKAKLVNYNKISFVPKTAKTHRAIAVEPLLNGYLQKGIDTIMRIRMKRIGINLEDQSLNQRLARQGSVDDSEESFVTIDLSSASDSISEGLVRSLLPPEWFDLLNSTRSHRYELRGKIYSYHKFCSMGNGFCFPLETLLFAACCSAVGCGVPGTDFSVYGDDIIVRRKHAGGVLRLLKVLGFSPNPNKTFIEGPFRESCGADWFGGVDVRPYTLDYELGSIESLFKWLNLTRRSQLTTDFFSGTWSMILDQIPHRFRFFRPFKGNADSGIDAWADQHLTSPTCFFDRRNCVWVCKELVHTTTYDSWGMDSYRRDSVDMYALLSGLQSVKHRVGYSFRRKTKTTTTRKVSSSATSSWLPY</sequence>
<keyword evidence="5" id="KW-0547">Nucleotide-binding</keyword>
<dbReference type="InterPro" id="IPR007096">
    <property type="entry name" value="RNA-dir_Rpol_cat_phage"/>
</dbReference>
<keyword evidence="6" id="KW-0693">Viral RNA replication</keyword>
<feature type="binding site" evidence="9">
    <location>
        <position position="307"/>
    </location>
    <ligand>
        <name>Mg(2+)</name>
        <dbReference type="ChEBI" id="CHEBI:18420"/>
        <label>2</label>
    </ligand>
</feature>
<dbReference type="GO" id="GO:0039694">
    <property type="term" value="P:viral RNA genome replication"/>
    <property type="evidence" value="ECO:0007669"/>
    <property type="project" value="InterPro"/>
</dbReference>
<evidence type="ECO:0000256" key="4">
    <source>
        <dbReference type="ARBA" id="ARBA00022695"/>
    </source>
</evidence>
<organism evidence="11">
    <name type="scientific">Leviviridae sp</name>
    <dbReference type="NCBI Taxonomy" id="2027243"/>
    <lineage>
        <taxon>Viruses</taxon>
        <taxon>Riboviria</taxon>
        <taxon>Orthornavirae</taxon>
        <taxon>Lenarviricota</taxon>
        <taxon>Leviviricetes</taxon>
        <taxon>Norzivirales</taxon>
        <taxon>Fiersviridae</taxon>
    </lineage>
</organism>
<feature type="binding site" evidence="9">
    <location>
        <position position="390"/>
    </location>
    <ligand>
        <name>Mg(2+)</name>
        <dbReference type="ChEBI" id="CHEBI:18420"/>
        <label>2</label>
    </ligand>
</feature>
<keyword evidence="2 11" id="KW-0696">RNA-directed RNA polymerase</keyword>